<reference evidence="4" key="1">
    <citation type="submission" date="2012-02" db="EMBL/GenBank/DDBJ databases">
        <title>Genome sequencing of Giardia lamblia Genotypes A2 and B isolates (DH and GS) and comparative analysis with the genomes of Genotypes A1 and E (WB and Pig).</title>
        <authorList>
            <person name="Adam R."/>
            <person name="Dahlstrom E."/>
            <person name="Martens C."/>
            <person name="Bruno D."/>
            <person name="Barbian K."/>
            <person name="Porcella S.F."/>
            <person name="Nash T."/>
        </authorList>
    </citation>
    <scope>NUCLEOTIDE SEQUENCE</scope>
    <source>
        <strain evidence="4">DH</strain>
    </source>
</reference>
<reference evidence="3 4" key="2">
    <citation type="journal article" date="2013" name="Genome Biol. Evol.">
        <title>Genome sequencing of Giardia lamblia genotypes A2 and B isolates (DH and GS) and comparative analysis with the genomes of genotypes A1 and E (WB and Pig).</title>
        <authorList>
            <person name="Adam R.D."/>
            <person name="Dahlstrom E.W."/>
            <person name="Martens C.A."/>
            <person name="Bruno D.P."/>
            <person name="Barbian K.D."/>
            <person name="Ricklefs S.M."/>
            <person name="Hernandez M.M."/>
            <person name="Narla N.P."/>
            <person name="Patel R.B."/>
            <person name="Porcella S.F."/>
            <person name="Nash T.E."/>
        </authorList>
    </citation>
    <scope>NUCLEOTIDE SEQUENCE [LARGE SCALE GENOMIC DNA]</scope>
    <source>
        <strain evidence="3 4">DH</strain>
    </source>
</reference>
<dbReference type="InterPro" id="IPR009030">
    <property type="entry name" value="Growth_fac_rcpt_cys_sf"/>
</dbReference>
<evidence type="ECO:0000313" key="3">
    <source>
        <dbReference type="EMBL" id="ESU35935.1"/>
    </source>
</evidence>
<evidence type="ECO:0000256" key="2">
    <source>
        <dbReference type="SAM" id="SignalP"/>
    </source>
</evidence>
<dbReference type="InterPro" id="IPR006212">
    <property type="entry name" value="Furin_repeat"/>
</dbReference>
<gene>
    <name evidence="3" type="ORF">DHA2_153495</name>
</gene>
<dbReference type="VEuPathDB" id="GiardiaDB:DHA2_153495"/>
<dbReference type="PANTHER" id="PTHR23275">
    <property type="entry name" value="CABRIOLET.-RELATED"/>
    <property type="match status" value="1"/>
</dbReference>
<dbReference type="Proteomes" id="UP000018320">
    <property type="component" value="Unassembled WGS sequence"/>
</dbReference>
<name>V6TG71_GIAIN</name>
<feature type="chain" id="PRO_5004751776" evidence="2">
    <location>
        <begin position="35"/>
        <end position="436"/>
    </location>
</feature>
<proteinExistence type="predicted"/>
<feature type="transmembrane region" description="Helical" evidence="1">
    <location>
        <begin position="407"/>
        <end position="431"/>
    </location>
</feature>
<dbReference type="SUPFAM" id="SSF57184">
    <property type="entry name" value="Growth factor receptor domain"/>
    <property type="match status" value="1"/>
</dbReference>
<dbReference type="EMBL" id="AHGT01000063">
    <property type="protein sequence ID" value="ESU35935.1"/>
    <property type="molecule type" value="Genomic_DNA"/>
</dbReference>
<evidence type="ECO:0000313" key="4">
    <source>
        <dbReference type="Proteomes" id="UP000018320"/>
    </source>
</evidence>
<sequence length="436" mass="45176">MGIFASRILDSGLRRISMLLIAFYLGLTALAAQCKQVQNCAAGKCEMVGGTEICTECATNGNVPINGECTPKGNAADKCKKANGNELVDDKTCGKCENTYFMYKGGCYQLGSDVALLVCNDQTVSPGGRNAVAGVCTECNAAGGFFKSPEAADTTDSCISCSDTTGVQVNGGNTYKGVENCVVCAAPERGTGNENKIAVCESCLEGFFVASNKAVCTRCTDNDNCAKCDAGENKCTKCKATANKPYLKKGETEDSNTCVNSNECTTDKTYFTDDTDDPTHGKMCKKCSEGIADCKKCAPSSPSALATVSAIVCTECTTQTNKPNVAGTGCFTCSVDGCSNCSENDVCEKCGPNKKVSPGRKSCVDSCPENSIDDNSVCTCNDGYSPDDAGTSCVAASTNKSGLSTGAIAGISVAVVVVVAGLVGFLCWWFICRGKA</sequence>
<comment type="caution">
    <text evidence="3">The sequence shown here is derived from an EMBL/GenBank/DDBJ whole genome shotgun (WGS) entry which is preliminary data.</text>
</comment>
<dbReference type="SMART" id="SM00261">
    <property type="entry name" value="FU"/>
    <property type="match status" value="2"/>
</dbReference>
<organism evidence="3 4">
    <name type="scientific">Giardia intestinalis</name>
    <name type="common">Giardia lamblia</name>
    <dbReference type="NCBI Taxonomy" id="5741"/>
    <lineage>
        <taxon>Eukaryota</taxon>
        <taxon>Metamonada</taxon>
        <taxon>Diplomonadida</taxon>
        <taxon>Hexamitidae</taxon>
        <taxon>Giardiinae</taxon>
        <taxon>Giardia</taxon>
    </lineage>
</organism>
<dbReference type="Gene3D" id="2.10.220.10">
    <property type="entry name" value="Hormone Receptor, Insulin-like Growth Factor Receptor 1, Chain A, domain 2"/>
    <property type="match status" value="1"/>
</dbReference>
<dbReference type="Pfam" id="PF03302">
    <property type="entry name" value="VSP"/>
    <property type="match status" value="1"/>
</dbReference>
<evidence type="ECO:0000256" key="1">
    <source>
        <dbReference type="SAM" id="Phobius"/>
    </source>
</evidence>
<keyword evidence="1" id="KW-0472">Membrane</keyword>
<dbReference type="AlphaFoldDB" id="V6TG71"/>
<dbReference type="PANTHER" id="PTHR23275:SF100">
    <property type="entry name" value="EGF-LIKE DOMAIN-CONTAINING PROTEIN"/>
    <property type="match status" value="1"/>
</dbReference>
<dbReference type="InterPro" id="IPR052798">
    <property type="entry name" value="Giardia_VSA"/>
</dbReference>
<dbReference type="InterPro" id="IPR005127">
    <property type="entry name" value="Giardia_VSP"/>
</dbReference>
<accession>V6TG71</accession>
<keyword evidence="1" id="KW-1133">Transmembrane helix</keyword>
<keyword evidence="1" id="KW-0812">Transmembrane</keyword>
<dbReference type="VEuPathDB" id="GiardiaDB:GL50803_00d14331"/>
<protein>
    <submittedName>
        <fullName evidence="3">Variant-specific surface protein</fullName>
    </submittedName>
</protein>
<feature type="signal peptide" evidence="2">
    <location>
        <begin position="1"/>
        <end position="34"/>
    </location>
</feature>
<dbReference type="VEuPathDB" id="GiardiaDB:QR46_3514"/>
<dbReference type="VEuPathDB" id="GiardiaDB:GL50581_1266"/>
<keyword evidence="2" id="KW-0732">Signal</keyword>